<protein>
    <recommendedName>
        <fullName evidence="7">Dihydrofolate synthase/folylpolyglutamate synthase</fullName>
        <ecNumber evidence="5">6.3.2.12</ecNumber>
        <ecNumber evidence="6">6.3.2.17</ecNumber>
    </recommendedName>
    <alternativeName>
        <fullName evidence="16">Folylpoly-gamma-glutamate synthetase-dihydrofolate synthetase</fullName>
    </alternativeName>
    <alternativeName>
        <fullName evidence="14">Folylpolyglutamate synthetase</fullName>
    </alternativeName>
    <alternativeName>
        <fullName evidence="15">Tetrahydrofolylpolyglutamate synthase</fullName>
    </alternativeName>
</protein>
<evidence type="ECO:0000256" key="14">
    <source>
        <dbReference type="ARBA" id="ARBA00030048"/>
    </source>
</evidence>
<evidence type="ECO:0000256" key="16">
    <source>
        <dbReference type="ARBA" id="ARBA00032510"/>
    </source>
</evidence>
<evidence type="ECO:0000256" key="3">
    <source>
        <dbReference type="ARBA" id="ARBA00005150"/>
    </source>
</evidence>
<evidence type="ECO:0000256" key="2">
    <source>
        <dbReference type="ARBA" id="ARBA00004799"/>
    </source>
</evidence>
<comment type="pathway">
    <text evidence="3">Cofactor biosynthesis; tetrahydrofolylpolyglutamate biosynthesis.</text>
</comment>
<comment type="pathway">
    <text evidence="2">Cofactor biosynthesis; tetrahydrofolate biosynthesis; 7,8-dihydrofolate from 2-amino-4-hydroxy-6-hydroxymethyl-7,8-dihydropteridine diphosphate and 4-aminobenzoate: step 2/2.</text>
</comment>
<evidence type="ECO:0000256" key="17">
    <source>
        <dbReference type="ARBA" id="ARBA00047493"/>
    </source>
</evidence>
<evidence type="ECO:0000256" key="5">
    <source>
        <dbReference type="ARBA" id="ARBA00013023"/>
    </source>
</evidence>
<evidence type="ECO:0000256" key="10">
    <source>
        <dbReference type="ARBA" id="ARBA00022741"/>
    </source>
</evidence>
<feature type="domain" description="Mur ligase C-terminal" evidence="22">
    <location>
        <begin position="291"/>
        <end position="437"/>
    </location>
</feature>
<evidence type="ECO:0000256" key="11">
    <source>
        <dbReference type="ARBA" id="ARBA00022840"/>
    </source>
</evidence>
<comment type="catalytic activity">
    <reaction evidence="17">
        <text>(6S)-5,6,7,8-tetrahydrofolyl-(gamma-L-Glu)(n) + L-glutamate + ATP = (6S)-5,6,7,8-tetrahydrofolyl-(gamma-L-Glu)(n+1) + ADP + phosphate + H(+)</text>
        <dbReference type="Rhea" id="RHEA:10580"/>
        <dbReference type="Rhea" id="RHEA-COMP:14738"/>
        <dbReference type="Rhea" id="RHEA-COMP:14740"/>
        <dbReference type="ChEBI" id="CHEBI:15378"/>
        <dbReference type="ChEBI" id="CHEBI:29985"/>
        <dbReference type="ChEBI" id="CHEBI:30616"/>
        <dbReference type="ChEBI" id="CHEBI:43474"/>
        <dbReference type="ChEBI" id="CHEBI:141005"/>
        <dbReference type="ChEBI" id="CHEBI:456216"/>
        <dbReference type="EC" id="6.3.2.17"/>
    </reaction>
</comment>
<keyword evidence="11 21" id="KW-0067">ATP-binding</keyword>
<dbReference type="Gene3D" id="3.90.190.20">
    <property type="entry name" value="Mur ligase, C-terminal domain"/>
    <property type="match status" value="1"/>
</dbReference>
<comment type="catalytic activity">
    <reaction evidence="19">
        <text>(6R)-5,10-methylenetetrahydrofolyl-(gamma-L-Glu)(n) + L-glutamate + ATP = (6R)-5,10-methylenetetrahydrofolyl-(gamma-L-Glu)(n+1) + ADP + phosphate + H(+)</text>
        <dbReference type="Rhea" id="RHEA:51912"/>
        <dbReference type="Rhea" id="RHEA-COMP:13257"/>
        <dbReference type="Rhea" id="RHEA-COMP:13258"/>
        <dbReference type="ChEBI" id="CHEBI:15378"/>
        <dbReference type="ChEBI" id="CHEBI:29985"/>
        <dbReference type="ChEBI" id="CHEBI:30616"/>
        <dbReference type="ChEBI" id="CHEBI:43474"/>
        <dbReference type="ChEBI" id="CHEBI:136572"/>
        <dbReference type="ChEBI" id="CHEBI:456216"/>
        <dbReference type="EC" id="6.3.2.17"/>
    </reaction>
</comment>
<dbReference type="InterPro" id="IPR036615">
    <property type="entry name" value="Mur_ligase_C_dom_sf"/>
</dbReference>
<dbReference type="PIRSF" id="PIRSF001563">
    <property type="entry name" value="Folylpolyglu_synth"/>
    <property type="match status" value="1"/>
</dbReference>
<evidence type="ECO:0000256" key="15">
    <source>
        <dbReference type="ARBA" id="ARBA00030592"/>
    </source>
</evidence>
<evidence type="ECO:0000313" key="24">
    <source>
        <dbReference type="EMBL" id="QJR31096.1"/>
    </source>
</evidence>
<dbReference type="InterPro" id="IPR013221">
    <property type="entry name" value="Mur_ligase_cen"/>
</dbReference>
<keyword evidence="13" id="KW-0289">Folate biosynthesis</keyword>
<dbReference type="NCBIfam" id="NF008101">
    <property type="entry name" value="PRK10846.1"/>
    <property type="match status" value="1"/>
</dbReference>
<dbReference type="GO" id="GO:0008841">
    <property type="term" value="F:dihydrofolate synthase activity"/>
    <property type="evidence" value="ECO:0007669"/>
    <property type="project" value="UniProtKB-EC"/>
</dbReference>
<keyword evidence="9" id="KW-0479">Metal-binding</keyword>
<dbReference type="Proteomes" id="UP000501130">
    <property type="component" value="Chromosome"/>
</dbReference>
<evidence type="ECO:0000256" key="18">
    <source>
        <dbReference type="ARBA" id="ARBA00047808"/>
    </source>
</evidence>
<dbReference type="SUPFAM" id="SSF53623">
    <property type="entry name" value="MurD-like peptide ligases, catalytic domain"/>
    <property type="match status" value="1"/>
</dbReference>
<evidence type="ECO:0000256" key="8">
    <source>
        <dbReference type="ARBA" id="ARBA00022598"/>
    </source>
</evidence>
<evidence type="ECO:0000256" key="21">
    <source>
        <dbReference type="PIRNR" id="PIRNR001563"/>
    </source>
</evidence>
<evidence type="ECO:0000256" key="13">
    <source>
        <dbReference type="ARBA" id="ARBA00022909"/>
    </source>
</evidence>
<keyword evidence="8 21" id="KW-0436">Ligase</keyword>
<evidence type="ECO:0000256" key="4">
    <source>
        <dbReference type="ARBA" id="ARBA00008276"/>
    </source>
</evidence>
<dbReference type="Gene3D" id="3.40.1190.10">
    <property type="entry name" value="Mur-like, catalytic domain"/>
    <property type="match status" value="1"/>
</dbReference>
<evidence type="ECO:0000313" key="25">
    <source>
        <dbReference type="Proteomes" id="UP000501130"/>
    </source>
</evidence>
<dbReference type="EMBL" id="CP053084">
    <property type="protein sequence ID" value="QJR31096.1"/>
    <property type="molecule type" value="Genomic_DNA"/>
</dbReference>
<evidence type="ECO:0000256" key="12">
    <source>
        <dbReference type="ARBA" id="ARBA00022842"/>
    </source>
</evidence>
<comment type="catalytic activity">
    <reaction evidence="20">
        <text>7,8-dihydropteroate + L-glutamate + ATP = 7,8-dihydrofolate + ADP + phosphate + H(+)</text>
        <dbReference type="Rhea" id="RHEA:23584"/>
        <dbReference type="ChEBI" id="CHEBI:15378"/>
        <dbReference type="ChEBI" id="CHEBI:17839"/>
        <dbReference type="ChEBI" id="CHEBI:29985"/>
        <dbReference type="ChEBI" id="CHEBI:30616"/>
        <dbReference type="ChEBI" id="CHEBI:43474"/>
        <dbReference type="ChEBI" id="CHEBI:57451"/>
        <dbReference type="ChEBI" id="CHEBI:456216"/>
        <dbReference type="EC" id="6.3.2.12"/>
    </reaction>
</comment>
<comment type="catalytic activity">
    <reaction evidence="18">
        <text>10-formyltetrahydrofolyl-(gamma-L-Glu)(n) + L-glutamate + ATP = 10-formyltetrahydrofolyl-(gamma-L-Glu)(n+1) + ADP + phosphate + H(+)</text>
        <dbReference type="Rhea" id="RHEA:51904"/>
        <dbReference type="Rhea" id="RHEA-COMP:13088"/>
        <dbReference type="Rhea" id="RHEA-COMP:14300"/>
        <dbReference type="ChEBI" id="CHEBI:15378"/>
        <dbReference type="ChEBI" id="CHEBI:29985"/>
        <dbReference type="ChEBI" id="CHEBI:30616"/>
        <dbReference type="ChEBI" id="CHEBI:43474"/>
        <dbReference type="ChEBI" id="CHEBI:134413"/>
        <dbReference type="ChEBI" id="CHEBI:456216"/>
        <dbReference type="EC" id="6.3.2.17"/>
    </reaction>
</comment>
<evidence type="ECO:0000256" key="9">
    <source>
        <dbReference type="ARBA" id="ARBA00022723"/>
    </source>
</evidence>
<evidence type="ECO:0000259" key="23">
    <source>
        <dbReference type="Pfam" id="PF08245"/>
    </source>
</evidence>
<dbReference type="InterPro" id="IPR018109">
    <property type="entry name" value="Folylpolyglutamate_synth_CS"/>
</dbReference>
<dbReference type="PANTHER" id="PTHR11136">
    <property type="entry name" value="FOLYLPOLYGLUTAMATE SYNTHASE-RELATED"/>
    <property type="match status" value="1"/>
</dbReference>
<evidence type="ECO:0000259" key="22">
    <source>
        <dbReference type="Pfam" id="PF02875"/>
    </source>
</evidence>
<dbReference type="GO" id="GO:0004326">
    <property type="term" value="F:tetrahydrofolylpolyglutamate synthase activity"/>
    <property type="evidence" value="ECO:0007669"/>
    <property type="project" value="UniProtKB-EC"/>
</dbReference>
<dbReference type="InterPro" id="IPR036565">
    <property type="entry name" value="Mur-like_cat_sf"/>
</dbReference>
<reference evidence="24 25" key="1">
    <citation type="submission" date="2020-05" db="EMBL/GenBank/DDBJ databases">
        <title>Compete genome of Limnobacter sp. SAORIC-580.</title>
        <authorList>
            <person name="Song J."/>
            <person name="Cho J.-C."/>
        </authorList>
    </citation>
    <scope>NUCLEOTIDE SEQUENCE [LARGE SCALE GENOMIC DNA]</scope>
    <source>
        <strain evidence="24 25">SAORIC-580</strain>
    </source>
</reference>
<comment type="similarity">
    <text evidence="4 21">Belongs to the folylpolyglutamate synthase family.</text>
</comment>
<dbReference type="InterPro" id="IPR001645">
    <property type="entry name" value="Folylpolyglutamate_synth"/>
</dbReference>
<organism evidence="24 25">
    <name type="scientific">Limnobacter profundi</name>
    <dbReference type="NCBI Taxonomy" id="2732163"/>
    <lineage>
        <taxon>Bacteria</taxon>
        <taxon>Pseudomonadati</taxon>
        <taxon>Pseudomonadota</taxon>
        <taxon>Betaproteobacteria</taxon>
        <taxon>Burkholderiales</taxon>
        <taxon>Burkholderiaceae</taxon>
        <taxon>Limnobacter</taxon>
    </lineage>
</organism>
<dbReference type="InterPro" id="IPR004101">
    <property type="entry name" value="Mur_ligase_C"/>
</dbReference>
<evidence type="ECO:0000256" key="7">
    <source>
        <dbReference type="ARBA" id="ARBA00019357"/>
    </source>
</evidence>
<evidence type="ECO:0000256" key="19">
    <source>
        <dbReference type="ARBA" id="ARBA00049035"/>
    </source>
</evidence>
<sequence length="455" mass="49315">MKPAANATLNAWLAYLESIHSKPIDMGLDRLKVVQQHMGFALSGLVFTVAGTNGKGSTCAMLESILIQAGYKVGMYTSPHLIRFTERARINGAEVAEPELISAFEQVEQARIATGISLTYFEFTTLAVALVFSRLDLDAVILEVGLGGRLDAVNIFDTDCAICTSVDIDHQAFLGPDRESIGREKAGIFRTGKPAIVGDPKPPQSVIDHANSIGADLWLFARDYNYSGDKQQWAYGGRSMRRAALAYPALRGTNQLLNASAALAALESVRDRLPVPAQSIRQGFLLVEWPGRFQVLPGQPTVVLDVGHNPHAAAHLRESLDNMGFFPYTHCIFGMLADKDAVEVVKALKDRVDHWHLVPLEGDRGRSTVQLKQQLELAGVDAGAFDWVGNSQALAKGGIAKQPPEKSVQSYESVGQAYAVVTSAVPPNDRILVFGSFLVVAQAMQAKEALRKRPG</sequence>
<dbReference type="PANTHER" id="PTHR11136:SF0">
    <property type="entry name" value="DIHYDROFOLATE SYNTHETASE-RELATED"/>
    <property type="match status" value="1"/>
</dbReference>
<name>A0ABX6N9P4_9BURK</name>
<dbReference type="EC" id="6.3.2.17" evidence="6"/>
<keyword evidence="12" id="KW-0460">Magnesium</keyword>
<keyword evidence="25" id="KW-1185">Reference proteome</keyword>
<dbReference type="EC" id="6.3.2.12" evidence="5"/>
<dbReference type="Pfam" id="PF08245">
    <property type="entry name" value="Mur_ligase_M"/>
    <property type="match status" value="1"/>
</dbReference>
<accession>A0ABX6N9P4</accession>
<feature type="domain" description="Mur ligase central" evidence="23">
    <location>
        <begin position="49"/>
        <end position="265"/>
    </location>
</feature>
<evidence type="ECO:0000256" key="1">
    <source>
        <dbReference type="ARBA" id="ARBA00002714"/>
    </source>
</evidence>
<dbReference type="Pfam" id="PF02875">
    <property type="entry name" value="Mur_ligase_C"/>
    <property type="match status" value="1"/>
</dbReference>
<gene>
    <name evidence="24" type="primary">folC</name>
    <name evidence="24" type="ORF">HKT17_06950</name>
</gene>
<dbReference type="NCBIfam" id="TIGR01499">
    <property type="entry name" value="folC"/>
    <property type="match status" value="1"/>
</dbReference>
<comment type="function">
    <text evidence="1">Functions in two distinct reactions of the de novo folate biosynthetic pathway. Catalyzes the addition of a glutamate residue to dihydropteroate (7,8-dihydropteroate or H2Pte) to form dihydrofolate (7,8-dihydrofolate monoglutamate or H2Pte-Glu). Also catalyzes successive additions of L-glutamate to tetrahydrofolate or 10-formyltetrahydrofolate or 5,10-methylenetetrahydrofolate, leading to folylpolyglutamate derivatives.</text>
</comment>
<dbReference type="PROSITE" id="PS01011">
    <property type="entry name" value="FOLYLPOLYGLU_SYNT_1"/>
    <property type="match status" value="1"/>
</dbReference>
<keyword evidence="10 21" id="KW-0547">Nucleotide-binding</keyword>
<proteinExistence type="inferred from homology"/>
<evidence type="ECO:0000256" key="20">
    <source>
        <dbReference type="ARBA" id="ARBA00049161"/>
    </source>
</evidence>
<evidence type="ECO:0000256" key="6">
    <source>
        <dbReference type="ARBA" id="ARBA00013025"/>
    </source>
</evidence>
<dbReference type="SUPFAM" id="SSF53244">
    <property type="entry name" value="MurD-like peptide ligases, peptide-binding domain"/>
    <property type="match status" value="1"/>
</dbReference>